<dbReference type="AlphaFoldDB" id="A0A1L0CQU2"/>
<reference evidence="2" key="1">
    <citation type="submission" date="2016-11" db="EMBL/GenBank/DDBJ databases">
        <authorList>
            <person name="Guldener U."/>
        </authorList>
    </citation>
    <scope>NUCLEOTIDE SEQUENCE [LARGE SCALE GENOMIC DNA]</scope>
</reference>
<dbReference type="EMBL" id="FQNF01000097">
    <property type="protein sequence ID" value="SGZ41373.1"/>
    <property type="molecule type" value="Genomic_DNA"/>
</dbReference>
<keyword evidence="2" id="KW-1185">Reference proteome</keyword>
<dbReference type="Proteomes" id="UP000183365">
    <property type="component" value="Unassembled WGS sequence"/>
</dbReference>
<dbReference type="VEuPathDB" id="FungiDB:HGUI_03574"/>
<name>A0A1L0CQU2_9ASCO</name>
<sequence length="269" mass="31706">MEYLNSEKKIVRYYYYMKFKLKKINIMLHTVVHDFQFYNKTLTRRKQNQIRDTLRVEDVFNQSSSLEKDAYNDILTIYKESCNLNSQAECGCACHVTNRAPVFHNSNCISICETSNLSFKNYLLNYEYHSANRVMESPLLEKIYETRENLNLSGDTMCTETNKFNIHYRLSSIFNQVKDAISPKFEKLIRHTKEEDNLKDMEAGDFESIKVLHSPHVRINMMGCDTDDFINSYDMMENEYKNASIIEAPVLNDNFFDKHEGYVLDVISM</sequence>
<evidence type="ECO:0000313" key="2">
    <source>
        <dbReference type="Proteomes" id="UP000183365"/>
    </source>
</evidence>
<proteinExistence type="predicted"/>
<dbReference type="OrthoDB" id="10309473at2759"/>
<accession>A0A1L0CQU2</accession>
<organism evidence="1 2">
    <name type="scientific">Hanseniaspora guilliermondii</name>
    <dbReference type="NCBI Taxonomy" id="56406"/>
    <lineage>
        <taxon>Eukaryota</taxon>
        <taxon>Fungi</taxon>
        <taxon>Dikarya</taxon>
        <taxon>Ascomycota</taxon>
        <taxon>Saccharomycotina</taxon>
        <taxon>Saccharomycetes</taxon>
        <taxon>Saccharomycodales</taxon>
        <taxon>Saccharomycodaceae</taxon>
        <taxon>Hanseniaspora</taxon>
    </lineage>
</organism>
<evidence type="ECO:0000313" key="1">
    <source>
        <dbReference type="EMBL" id="SGZ41373.1"/>
    </source>
</evidence>
<protein>
    <submittedName>
        <fullName evidence="1">Uncharacterized protein</fullName>
    </submittedName>
</protein>
<gene>
    <name evidence="1" type="ORF">HGUI_03574</name>
</gene>